<dbReference type="OrthoDB" id="415532at2759"/>
<organism evidence="4 5">
    <name type="scientific">Aspergillus homomorphus (strain CBS 101889)</name>
    <dbReference type="NCBI Taxonomy" id="1450537"/>
    <lineage>
        <taxon>Eukaryota</taxon>
        <taxon>Fungi</taxon>
        <taxon>Dikarya</taxon>
        <taxon>Ascomycota</taxon>
        <taxon>Pezizomycotina</taxon>
        <taxon>Eurotiomycetes</taxon>
        <taxon>Eurotiomycetidae</taxon>
        <taxon>Eurotiales</taxon>
        <taxon>Aspergillaceae</taxon>
        <taxon>Aspergillus</taxon>
        <taxon>Aspergillus subgen. Circumdati</taxon>
    </lineage>
</organism>
<feature type="domain" description="DUF4246" evidence="3">
    <location>
        <begin position="1"/>
        <end position="30"/>
    </location>
</feature>
<dbReference type="RefSeq" id="XP_025554275.1">
    <property type="nucleotide sequence ID" value="XM_025697529.1"/>
</dbReference>
<name>A0A395I4J4_ASPHC</name>
<dbReference type="Proteomes" id="UP000248961">
    <property type="component" value="Unassembled WGS sequence"/>
</dbReference>
<dbReference type="STRING" id="1450537.A0A395I4J4"/>
<dbReference type="InterPro" id="IPR049207">
    <property type="entry name" value="DUF4246_N"/>
</dbReference>
<dbReference type="PANTHER" id="PTHR33119:SF1">
    <property type="entry name" value="FE2OG DIOXYGENASE DOMAIN-CONTAINING PROTEIN"/>
    <property type="match status" value="1"/>
</dbReference>
<keyword evidence="5" id="KW-1185">Reference proteome</keyword>
<evidence type="ECO:0000259" key="3">
    <source>
        <dbReference type="Pfam" id="PF21666"/>
    </source>
</evidence>
<reference evidence="4 5" key="1">
    <citation type="submission" date="2018-02" db="EMBL/GenBank/DDBJ databases">
        <title>The genomes of Aspergillus section Nigri reveals drivers in fungal speciation.</title>
        <authorList>
            <consortium name="DOE Joint Genome Institute"/>
            <person name="Vesth T.C."/>
            <person name="Nybo J."/>
            <person name="Theobald S."/>
            <person name="Brandl J."/>
            <person name="Frisvad J.C."/>
            <person name="Nielsen K.F."/>
            <person name="Lyhne E.K."/>
            <person name="Kogle M.E."/>
            <person name="Kuo A."/>
            <person name="Riley R."/>
            <person name="Clum A."/>
            <person name="Nolan M."/>
            <person name="Lipzen A."/>
            <person name="Salamov A."/>
            <person name="Henrissat B."/>
            <person name="Wiebenga A."/>
            <person name="De vries R.P."/>
            <person name="Grigoriev I.V."/>
            <person name="Mortensen U.H."/>
            <person name="Andersen M.R."/>
            <person name="Baker S.E."/>
        </authorList>
    </citation>
    <scope>NUCLEOTIDE SEQUENCE [LARGE SCALE GENOMIC DNA]</scope>
    <source>
        <strain evidence="4 5">CBS 101889</strain>
    </source>
</reference>
<dbReference type="InterPro" id="IPR049192">
    <property type="entry name" value="DUF4246_C"/>
</dbReference>
<dbReference type="EMBL" id="KZ824272">
    <property type="protein sequence ID" value="RAL15121.1"/>
    <property type="molecule type" value="Genomic_DNA"/>
</dbReference>
<feature type="domain" description="DUF4246" evidence="2">
    <location>
        <begin position="46"/>
        <end position="271"/>
    </location>
</feature>
<evidence type="ECO:0000256" key="1">
    <source>
        <dbReference type="SAM" id="MobiDB-lite"/>
    </source>
</evidence>
<dbReference type="VEuPathDB" id="FungiDB:BO97DRAFT_432326"/>
<dbReference type="Pfam" id="PF14033">
    <property type="entry name" value="DUF4246"/>
    <property type="match status" value="1"/>
</dbReference>
<proteinExistence type="predicted"/>
<gene>
    <name evidence="4" type="ORF">BO97DRAFT_432326</name>
</gene>
<protein>
    <submittedName>
        <fullName evidence="4">Uncharacterized protein</fullName>
    </submittedName>
</protein>
<sequence>MLAMMNRLTDQENWHAEVFDEAAVARWRAEGGPAAITTNPPLSDRARAWCVQELRDKAFAFRRTGHVRVLDAGSAVCKADGPLLAGLAEEVRGAVAPMLVEWMHRGQLDWRSPHILSLVDPALFPLVYGRSLVFADEERGGRVSVEGVRSGAYKYAGTTIAPVQVEKRTDADELQREIDFHLGLGYSTRSMRPQYHRNAPFYRWSPYYQALPCEVAFVDGDGDGDDDNVDAKVRITSPINNLHPAHRELYRAIETLVGRAIPLWNDCLVLGQHGWDDECVQDQPGPVPLRIITYGVEWKNELPELPPPSSELWLQAKRYLELPERDEHGSVTPHPSVSRVPRPSDS</sequence>
<evidence type="ECO:0000313" key="5">
    <source>
        <dbReference type="Proteomes" id="UP000248961"/>
    </source>
</evidence>
<evidence type="ECO:0000313" key="4">
    <source>
        <dbReference type="EMBL" id="RAL15121.1"/>
    </source>
</evidence>
<dbReference type="InterPro" id="IPR025340">
    <property type="entry name" value="DUF4246"/>
</dbReference>
<dbReference type="PANTHER" id="PTHR33119">
    <property type="entry name" value="IFI3P"/>
    <property type="match status" value="1"/>
</dbReference>
<dbReference type="GeneID" id="37201818"/>
<feature type="compositionally biased region" description="Low complexity" evidence="1">
    <location>
        <begin position="330"/>
        <end position="346"/>
    </location>
</feature>
<dbReference type="Pfam" id="PF21666">
    <property type="entry name" value="DUF4246_N"/>
    <property type="match status" value="1"/>
</dbReference>
<feature type="region of interest" description="Disordered" evidence="1">
    <location>
        <begin position="324"/>
        <end position="346"/>
    </location>
</feature>
<accession>A0A395I4J4</accession>
<dbReference type="AlphaFoldDB" id="A0A395I4J4"/>
<evidence type="ECO:0000259" key="2">
    <source>
        <dbReference type="Pfam" id="PF14033"/>
    </source>
</evidence>